<evidence type="ECO:0000313" key="3">
    <source>
        <dbReference type="EMBL" id="KAL0950926.1"/>
    </source>
</evidence>
<gene>
    <name evidence="3" type="ORF">HGRIS_007682</name>
</gene>
<reference evidence="4" key="1">
    <citation type="submission" date="2024-06" db="EMBL/GenBank/DDBJ databases">
        <title>Multi-omics analyses provide insights into the biosynthesis of the anticancer antibiotic pleurotin in Hohenbuehelia grisea.</title>
        <authorList>
            <person name="Weaver J.A."/>
            <person name="Alberti F."/>
        </authorList>
    </citation>
    <scope>NUCLEOTIDE SEQUENCE [LARGE SCALE GENOMIC DNA]</scope>
    <source>
        <strain evidence="4">T-177</strain>
    </source>
</reference>
<keyword evidence="2" id="KW-0812">Transmembrane</keyword>
<feature type="compositionally biased region" description="Polar residues" evidence="1">
    <location>
        <begin position="292"/>
        <end position="314"/>
    </location>
</feature>
<evidence type="ECO:0000256" key="1">
    <source>
        <dbReference type="SAM" id="MobiDB-lite"/>
    </source>
</evidence>
<evidence type="ECO:0000256" key="2">
    <source>
        <dbReference type="SAM" id="Phobius"/>
    </source>
</evidence>
<keyword evidence="4" id="KW-1185">Reference proteome</keyword>
<protein>
    <recommendedName>
        <fullName evidence="5">Transmembrane protein</fullName>
    </recommendedName>
</protein>
<keyword evidence="2" id="KW-1133">Transmembrane helix</keyword>
<keyword evidence="2" id="KW-0472">Membrane</keyword>
<organism evidence="3 4">
    <name type="scientific">Hohenbuehelia grisea</name>
    <dbReference type="NCBI Taxonomy" id="104357"/>
    <lineage>
        <taxon>Eukaryota</taxon>
        <taxon>Fungi</taxon>
        <taxon>Dikarya</taxon>
        <taxon>Basidiomycota</taxon>
        <taxon>Agaricomycotina</taxon>
        <taxon>Agaricomycetes</taxon>
        <taxon>Agaricomycetidae</taxon>
        <taxon>Agaricales</taxon>
        <taxon>Pleurotineae</taxon>
        <taxon>Pleurotaceae</taxon>
        <taxon>Hohenbuehelia</taxon>
    </lineage>
</organism>
<sequence>MFRLSFFIGAVILYVLTFLTSISAGLDLVIPLFDPSLSLSPSSWISSPPVGPTDFVFTDRDGLQLNASLPAGTTRFRYVGFRQASNSLYGICINSCSASPGMLKFSGTDPALRSGTQSSTPVVLFEMMSNPASRQNILVFNFADPGAPSRITFLRLDVTIADTVPATTASSSSTTVPTGTDLPLQAKKTLSSTLATTIAVLVAIVVISVAAGLVLCFLRRRGKVEPQALSPDVEAGQSPIGPKVTITTDEQYFRPRAPRALVLSSSQKALPALPPSTAVLSAEQALQRDEQLNTSSHQSFLSMTSSSNYNHDPP</sequence>
<name>A0ABR3J5K9_9AGAR</name>
<accession>A0ABR3J5K9</accession>
<proteinExistence type="predicted"/>
<feature type="transmembrane region" description="Helical" evidence="2">
    <location>
        <begin position="194"/>
        <end position="218"/>
    </location>
</feature>
<dbReference type="Proteomes" id="UP001556367">
    <property type="component" value="Unassembled WGS sequence"/>
</dbReference>
<comment type="caution">
    <text evidence="3">The sequence shown here is derived from an EMBL/GenBank/DDBJ whole genome shotgun (WGS) entry which is preliminary data.</text>
</comment>
<dbReference type="EMBL" id="JASNQZ010000011">
    <property type="protein sequence ID" value="KAL0950926.1"/>
    <property type="molecule type" value="Genomic_DNA"/>
</dbReference>
<feature type="region of interest" description="Disordered" evidence="1">
    <location>
        <begin position="286"/>
        <end position="314"/>
    </location>
</feature>
<evidence type="ECO:0008006" key="5">
    <source>
        <dbReference type="Google" id="ProtNLM"/>
    </source>
</evidence>
<evidence type="ECO:0000313" key="4">
    <source>
        <dbReference type="Proteomes" id="UP001556367"/>
    </source>
</evidence>